<sequence>MEKDTSSKPVTEDEQEGDGTELTPNTIEDIKVAEWVESDMEKASLSKKNVEQEDNETQFEIDEDEIRKMESNYAKKSEEKRCSSSKPNVESIHYYSAVKTAGDLVDFENEEPGFSLGL</sequence>
<evidence type="ECO:0000313" key="3">
    <source>
        <dbReference type="Proteomes" id="UP001202328"/>
    </source>
</evidence>
<dbReference type="AlphaFoldDB" id="A0AAD4XIV9"/>
<comment type="caution">
    <text evidence="2">The sequence shown here is derived from an EMBL/GenBank/DDBJ whole genome shotgun (WGS) entry which is preliminary data.</text>
</comment>
<proteinExistence type="predicted"/>
<feature type="region of interest" description="Disordered" evidence="1">
    <location>
        <begin position="1"/>
        <end position="28"/>
    </location>
</feature>
<dbReference type="EMBL" id="JAJJMB010009265">
    <property type="protein sequence ID" value="KAI3914570.1"/>
    <property type="molecule type" value="Genomic_DNA"/>
</dbReference>
<gene>
    <name evidence="2" type="ORF">MKW98_020329</name>
</gene>
<name>A0AAD4XIV9_9MAGN</name>
<evidence type="ECO:0000313" key="2">
    <source>
        <dbReference type="EMBL" id="KAI3914570.1"/>
    </source>
</evidence>
<feature type="non-terminal residue" evidence="2">
    <location>
        <position position="118"/>
    </location>
</feature>
<dbReference type="Proteomes" id="UP001202328">
    <property type="component" value="Unassembled WGS sequence"/>
</dbReference>
<keyword evidence="3" id="KW-1185">Reference proteome</keyword>
<organism evidence="2 3">
    <name type="scientific">Papaver atlanticum</name>
    <dbReference type="NCBI Taxonomy" id="357466"/>
    <lineage>
        <taxon>Eukaryota</taxon>
        <taxon>Viridiplantae</taxon>
        <taxon>Streptophyta</taxon>
        <taxon>Embryophyta</taxon>
        <taxon>Tracheophyta</taxon>
        <taxon>Spermatophyta</taxon>
        <taxon>Magnoliopsida</taxon>
        <taxon>Ranunculales</taxon>
        <taxon>Papaveraceae</taxon>
        <taxon>Papaveroideae</taxon>
        <taxon>Papaver</taxon>
    </lineage>
</organism>
<protein>
    <submittedName>
        <fullName evidence="2">Uncharacterized protein</fullName>
    </submittedName>
</protein>
<accession>A0AAD4XIV9</accession>
<reference evidence="2" key="1">
    <citation type="submission" date="2022-04" db="EMBL/GenBank/DDBJ databases">
        <title>A functionally conserved STORR gene fusion in Papaver species that diverged 16.8 million years ago.</title>
        <authorList>
            <person name="Catania T."/>
        </authorList>
    </citation>
    <scope>NUCLEOTIDE SEQUENCE</scope>
    <source>
        <strain evidence="2">S-188037</strain>
    </source>
</reference>
<evidence type="ECO:0000256" key="1">
    <source>
        <dbReference type="SAM" id="MobiDB-lite"/>
    </source>
</evidence>